<feature type="compositionally biased region" description="Polar residues" evidence="1">
    <location>
        <begin position="229"/>
        <end position="245"/>
    </location>
</feature>
<name>A0ABN7T0E6_OIKDI</name>
<feature type="region of interest" description="Disordered" evidence="1">
    <location>
        <begin position="222"/>
        <end position="259"/>
    </location>
</feature>
<feature type="chain" id="PRO_5045870255" evidence="2">
    <location>
        <begin position="16"/>
        <end position="471"/>
    </location>
</feature>
<feature type="region of interest" description="Disordered" evidence="1">
    <location>
        <begin position="271"/>
        <end position="296"/>
    </location>
</feature>
<proteinExistence type="predicted"/>
<organism evidence="3 4">
    <name type="scientific">Oikopleura dioica</name>
    <name type="common">Tunicate</name>
    <dbReference type="NCBI Taxonomy" id="34765"/>
    <lineage>
        <taxon>Eukaryota</taxon>
        <taxon>Metazoa</taxon>
        <taxon>Chordata</taxon>
        <taxon>Tunicata</taxon>
        <taxon>Appendicularia</taxon>
        <taxon>Copelata</taxon>
        <taxon>Oikopleuridae</taxon>
        <taxon>Oikopleura</taxon>
    </lineage>
</organism>
<sequence>MRLDAALFNLLCVEATVICRFGRCSNNAAPVSRMPNFVDKNRALSNSATNFKAQPSIYDSGSSGGYNFMQAAQGASGRYGNPSFSSGRMGNQQQAYGGGYGRGYQGQYGQINQMDYGMSQISYPKAASNYAGSAKSPPKLPVFPGLSSNSNLGTMMKAIATTASSSTTTTTTPAPATTKSSSIDFNAPNYPDSSTGSDFQDQMMQYMQAMQQYMQYYNPQMQFPQQNQSPTNQMAQNRPTSQSNPYGIAPRVGGGSKGPTNIQQIRAQAKKMQQMKRPTRPPTTTTPAPTEKTYADWDCGRDHAGILWCAGERIYEKKEKPKKKAPKKVDSSGRVILSKFAKTASSVKPAAKKPWNAPRPNLGIKKSPIKTKSTGGIFEKGGPIPAGIKTIPILSNQKSDMCRNQGGWGEPCSFDMTVGDACDEKQFWSDNGYTRYIVKCVRSKKRPGFSVRLKMVMTCEWGNCRNGGGSG</sequence>
<evidence type="ECO:0000313" key="3">
    <source>
        <dbReference type="EMBL" id="CAG5110936.1"/>
    </source>
</evidence>
<keyword evidence="2" id="KW-0732">Signal</keyword>
<gene>
    <name evidence="3" type="ORF">OKIOD_LOCUS14048</name>
</gene>
<protein>
    <submittedName>
        <fullName evidence="3">Oidioi.mRNA.OKI2018_I69.chr2.g5283.t1.cds</fullName>
    </submittedName>
</protein>
<feature type="region of interest" description="Disordered" evidence="1">
    <location>
        <begin position="164"/>
        <end position="188"/>
    </location>
</feature>
<reference evidence="3 4" key="1">
    <citation type="submission" date="2021-04" db="EMBL/GenBank/DDBJ databases">
        <authorList>
            <person name="Bliznina A."/>
        </authorList>
    </citation>
    <scope>NUCLEOTIDE SEQUENCE [LARGE SCALE GENOMIC DNA]</scope>
</reference>
<dbReference type="EMBL" id="OU015567">
    <property type="protein sequence ID" value="CAG5110936.1"/>
    <property type="molecule type" value="Genomic_DNA"/>
</dbReference>
<accession>A0ABN7T0E6</accession>
<keyword evidence="4" id="KW-1185">Reference proteome</keyword>
<feature type="region of interest" description="Disordered" evidence="1">
    <location>
        <begin position="347"/>
        <end position="378"/>
    </location>
</feature>
<feature type="signal peptide" evidence="2">
    <location>
        <begin position="1"/>
        <end position="15"/>
    </location>
</feature>
<evidence type="ECO:0000313" key="4">
    <source>
        <dbReference type="Proteomes" id="UP001158576"/>
    </source>
</evidence>
<dbReference type="Proteomes" id="UP001158576">
    <property type="component" value="Chromosome 2"/>
</dbReference>
<feature type="compositionally biased region" description="Low complexity" evidence="1">
    <location>
        <begin position="164"/>
        <end position="183"/>
    </location>
</feature>
<evidence type="ECO:0000256" key="1">
    <source>
        <dbReference type="SAM" id="MobiDB-lite"/>
    </source>
</evidence>
<evidence type="ECO:0000256" key="2">
    <source>
        <dbReference type="SAM" id="SignalP"/>
    </source>
</evidence>